<dbReference type="Gene3D" id="3.40.190.10">
    <property type="entry name" value="Periplasmic binding protein-like II"/>
    <property type="match status" value="2"/>
</dbReference>
<organism evidence="5 6">
    <name type="scientific">Brevibacillus fluminis</name>
    <dbReference type="NCBI Taxonomy" id="511487"/>
    <lineage>
        <taxon>Bacteria</taxon>
        <taxon>Bacillati</taxon>
        <taxon>Bacillota</taxon>
        <taxon>Bacilli</taxon>
        <taxon>Bacillales</taxon>
        <taxon>Paenibacillaceae</taxon>
        <taxon>Brevibacillus</taxon>
    </lineage>
</organism>
<comment type="caution">
    <text evidence="5">The sequence shown here is derived from an EMBL/GenBank/DDBJ whole genome shotgun (WGS) entry which is preliminary data.</text>
</comment>
<dbReference type="AlphaFoldDB" id="A0A3M8D905"/>
<feature type="domain" description="Solute-binding protein family 3/N-terminal" evidence="3">
    <location>
        <begin position="53"/>
        <end position="270"/>
    </location>
</feature>
<feature type="signal peptide" evidence="2">
    <location>
        <begin position="1"/>
        <end position="24"/>
    </location>
</feature>
<dbReference type="OrthoDB" id="9774451at2"/>
<name>A0A3M8D905_9BACL</name>
<dbReference type="PANTHER" id="PTHR35936">
    <property type="entry name" value="MEMBRANE-BOUND LYTIC MUREIN TRANSGLYCOSYLASE F"/>
    <property type="match status" value="1"/>
</dbReference>
<evidence type="ECO:0000256" key="1">
    <source>
        <dbReference type="ARBA" id="ARBA00022729"/>
    </source>
</evidence>
<sequence>MVKKRSLLLVVVSLALLVLSACGAKTVDQSSQGADGQAGAGDQSLERVKSAGVINVGIEGAYPPFNFYNDKNELVGFDVDIANAVAGKLGVKVNFVPTPWDSIIAGLLAKKYDIIISSMGITDERKQKVDFTEPYYHTGGQLFVPNDSTITDPTKIEGLKIGASIGSTFEEKAKELKVDLVTYKTDMLTFQDMLNGRIKGVITDKAVGANMIKEKNYPFKALGDVLYKEEAAFTVRKDEGSLKEELNKALKEIQSDGTYEKISNNWFDKDIR</sequence>
<dbReference type="EMBL" id="RHHQ01000017">
    <property type="protein sequence ID" value="RNB84524.1"/>
    <property type="molecule type" value="Genomic_DNA"/>
</dbReference>
<dbReference type="GO" id="GO:0016020">
    <property type="term" value="C:membrane"/>
    <property type="evidence" value="ECO:0007669"/>
    <property type="project" value="InterPro"/>
</dbReference>
<dbReference type="SMART" id="SM00062">
    <property type="entry name" value="PBPb"/>
    <property type="match status" value="1"/>
</dbReference>
<dbReference type="Proteomes" id="UP000271031">
    <property type="component" value="Unassembled WGS sequence"/>
</dbReference>
<evidence type="ECO:0000259" key="4">
    <source>
        <dbReference type="SMART" id="SM00079"/>
    </source>
</evidence>
<evidence type="ECO:0000313" key="6">
    <source>
        <dbReference type="Proteomes" id="UP000271031"/>
    </source>
</evidence>
<accession>A0A3M8D905</accession>
<dbReference type="InterPro" id="IPR001638">
    <property type="entry name" value="Solute-binding_3/MltF_N"/>
</dbReference>
<dbReference type="InterPro" id="IPR001320">
    <property type="entry name" value="Iontro_rcpt_C"/>
</dbReference>
<dbReference type="SMART" id="SM00079">
    <property type="entry name" value="PBPe"/>
    <property type="match status" value="1"/>
</dbReference>
<dbReference type="PROSITE" id="PS51257">
    <property type="entry name" value="PROKAR_LIPOPROTEIN"/>
    <property type="match status" value="1"/>
</dbReference>
<dbReference type="Pfam" id="PF00497">
    <property type="entry name" value="SBP_bac_3"/>
    <property type="match status" value="1"/>
</dbReference>
<keyword evidence="1 2" id="KW-0732">Signal</keyword>
<dbReference type="PANTHER" id="PTHR35936:SF19">
    <property type="entry name" value="AMINO-ACID-BINDING PROTEIN YXEM-RELATED"/>
    <property type="match status" value="1"/>
</dbReference>
<feature type="chain" id="PRO_5018155979" evidence="2">
    <location>
        <begin position="25"/>
        <end position="272"/>
    </location>
</feature>
<reference evidence="5 6" key="1">
    <citation type="submission" date="2018-10" db="EMBL/GenBank/DDBJ databases">
        <title>Phylogenomics of Brevibacillus.</title>
        <authorList>
            <person name="Dunlap C."/>
        </authorList>
    </citation>
    <scope>NUCLEOTIDE SEQUENCE [LARGE SCALE GENOMIC DNA]</scope>
    <source>
        <strain evidence="5 6">JCM 15716</strain>
    </source>
</reference>
<protein>
    <submittedName>
        <fullName evidence="5">Amino acid ABC transporter substrate-binding protein</fullName>
    </submittedName>
</protein>
<dbReference type="GO" id="GO:0015276">
    <property type="term" value="F:ligand-gated monoatomic ion channel activity"/>
    <property type="evidence" value="ECO:0007669"/>
    <property type="project" value="InterPro"/>
</dbReference>
<dbReference type="SUPFAM" id="SSF53850">
    <property type="entry name" value="Periplasmic binding protein-like II"/>
    <property type="match status" value="1"/>
</dbReference>
<keyword evidence="6" id="KW-1185">Reference proteome</keyword>
<feature type="domain" description="Ionotropic glutamate receptor C-terminal" evidence="4">
    <location>
        <begin position="53"/>
        <end position="269"/>
    </location>
</feature>
<evidence type="ECO:0000256" key="2">
    <source>
        <dbReference type="SAM" id="SignalP"/>
    </source>
</evidence>
<gene>
    <name evidence="5" type="ORF">EDM56_20640</name>
</gene>
<evidence type="ECO:0000313" key="5">
    <source>
        <dbReference type="EMBL" id="RNB84524.1"/>
    </source>
</evidence>
<proteinExistence type="predicted"/>
<dbReference type="RefSeq" id="WP_122919807.1">
    <property type="nucleotide sequence ID" value="NZ_RHHQ01000017.1"/>
</dbReference>
<evidence type="ECO:0000259" key="3">
    <source>
        <dbReference type="SMART" id="SM00062"/>
    </source>
</evidence>